<dbReference type="SUPFAM" id="SSF158472">
    <property type="entry name" value="HAMP domain-like"/>
    <property type="match status" value="1"/>
</dbReference>
<organism evidence="3 4">
    <name type="scientific">Hydrogenivirga caldilitoris</name>
    <dbReference type="NCBI Taxonomy" id="246264"/>
    <lineage>
        <taxon>Bacteria</taxon>
        <taxon>Pseudomonadati</taxon>
        <taxon>Aquificota</taxon>
        <taxon>Aquificia</taxon>
        <taxon>Aquificales</taxon>
        <taxon>Aquificaceae</taxon>
        <taxon>Hydrogenivirga</taxon>
    </lineage>
</organism>
<keyword evidence="1" id="KW-1133">Transmembrane helix</keyword>
<dbReference type="PROSITE" id="PS50885">
    <property type="entry name" value="HAMP"/>
    <property type="match status" value="1"/>
</dbReference>
<evidence type="ECO:0000313" key="4">
    <source>
        <dbReference type="Proteomes" id="UP000267841"/>
    </source>
</evidence>
<feature type="transmembrane region" description="Helical" evidence="1">
    <location>
        <begin position="12"/>
        <end position="34"/>
    </location>
</feature>
<dbReference type="GO" id="GO:0016020">
    <property type="term" value="C:membrane"/>
    <property type="evidence" value="ECO:0007669"/>
    <property type="project" value="InterPro"/>
</dbReference>
<gene>
    <name evidence="3" type="ORF">BCF55_1574</name>
</gene>
<dbReference type="AlphaFoldDB" id="A0A497XQN8"/>
<evidence type="ECO:0000256" key="1">
    <source>
        <dbReference type="SAM" id="Phobius"/>
    </source>
</evidence>
<protein>
    <submittedName>
        <fullName evidence="3">HAMP domain-containing protein</fullName>
    </submittedName>
</protein>
<dbReference type="Proteomes" id="UP000267841">
    <property type="component" value="Unassembled WGS sequence"/>
</dbReference>
<proteinExistence type="predicted"/>
<dbReference type="GO" id="GO:0007165">
    <property type="term" value="P:signal transduction"/>
    <property type="evidence" value="ECO:0007669"/>
    <property type="project" value="InterPro"/>
</dbReference>
<dbReference type="Gene3D" id="6.10.340.10">
    <property type="match status" value="1"/>
</dbReference>
<accession>A0A497XQN8</accession>
<dbReference type="RefSeq" id="WP_121012415.1">
    <property type="nucleotide sequence ID" value="NZ_RCCJ01000001.1"/>
</dbReference>
<reference evidence="3 4" key="1">
    <citation type="submission" date="2018-10" db="EMBL/GenBank/DDBJ databases">
        <title>Genomic Encyclopedia of Archaeal and Bacterial Type Strains, Phase II (KMG-II): from individual species to whole genera.</title>
        <authorList>
            <person name="Goeker M."/>
        </authorList>
    </citation>
    <scope>NUCLEOTIDE SEQUENCE [LARGE SCALE GENOMIC DNA]</scope>
    <source>
        <strain evidence="3 4">DSM 16510</strain>
    </source>
</reference>
<dbReference type="EMBL" id="RCCJ01000001">
    <property type="protein sequence ID" value="RLJ71275.1"/>
    <property type="molecule type" value="Genomic_DNA"/>
</dbReference>
<keyword evidence="1" id="KW-0812">Transmembrane</keyword>
<dbReference type="Pfam" id="PF00672">
    <property type="entry name" value="HAMP"/>
    <property type="match status" value="1"/>
</dbReference>
<sequence>MSGKSVIKKIMSIVILGSVMGAAFVGMLTYFALVQGGVKDDLALRYSVGLAVFMELLWLVGPILGIKLMIEKLILSKINHITELMDKVSTGEVDVSVEVKGNDEIAQLAEAFEKIRLSIKALYEMVE</sequence>
<evidence type="ECO:0000313" key="3">
    <source>
        <dbReference type="EMBL" id="RLJ71275.1"/>
    </source>
</evidence>
<name>A0A497XQN8_9AQUI</name>
<dbReference type="CDD" id="cd06225">
    <property type="entry name" value="HAMP"/>
    <property type="match status" value="1"/>
</dbReference>
<dbReference type="OrthoDB" id="14689at2"/>
<feature type="domain" description="HAMP" evidence="2">
    <location>
        <begin position="72"/>
        <end position="124"/>
    </location>
</feature>
<evidence type="ECO:0000259" key="2">
    <source>
        <dbReference type="PROSITE" id="PS50885"/>
    </source>
</evidence>
<dbReference type="InterPro" id="IPR003660">
    <property type="entry name" value="HAMP_dom"/>
</dbReference>
<keyword evidence="1" id="KW-0472">Membrane</keyword>
<comment type="caution">
    <text evidence="3">The sequence shown here is derived from an EMBL/GenBank/DDBJ whole genome shotgun (WGS) entry which is preliminary data.</text>
</comment>
<feature type="transmembrane region" description="Helical" evidence="1">
    <location>
        <begin position="46"/>
        <end position="70"/>
    </location>
</feature>
<keyword evidence="4" id="KW-1185">Reference proteome</keyword>
<dbReference type="SMART" id="SM00304">
    <property type="entry name" value="HAMP"/>
    <property type="match status" value="1"/>
</dbReference>